<proteinExistence type="predicted"/>
<comment type="caution">
    <text evidence="1">The sequence shown here is derived from an EMBL/GenBank/DDBJ whole genome shotgun (WGS) entry which is preliminary data.</text>
</comment>
<dbReference type="Proteomes" id="UP001168990">
    <property type="component" value="Unassembled WGS sequence"/>
</dbReference>
<gene>
    <name evidence="1" type="ORF">PV328_010965</name>
</gene>
<name>A0AA39KQW5_9HYME</name>
<reference evidence="1" key="1">
    <citation type="journal article" date="2023" name="bioRxiv">
        <title>Scaffold-level genome assemblies of two parasitoid biocontrol wasps reveal the parthenogenesis mechanism and an associated novel virus.</title>
        <authorList>
            <person name="Inwood S."/>
            <person name="Skelly J."/>
            <person name="Guhlin J."/>
            <person name="Harrop T."/>
            <person name="Goldson S."/>
            <person name="Dearden P."/>
        </authorList>
    </citation>
    <scope>NUCLEOTIDE SEQUENCE</scope>
    <source>
        <strain evidence="1">Irish</strain>
        <tissue evidence="1">Whole body</tissue>
    </source>
</reference>
<evidence type="ECO:0000313" key="1">
    <source>
        <dbReference type="EMBL" id="KAK0170397.1"/>
    </source>
</evidence>
<dbReference type="AlphaFoldDB" id="A0AA39KQW5"/>
<accession>A0AA39KQW5</accession>
<dbReference type="EMBL" id="JAQQBS010000004">
    <property type="protein sequence ID" value="KAK0170397.1"/>
    <property type="molecule type" value="Genomic_DNA"/>
</dbReference>
<keyword evidence="2" id="KW-1185">Reference proteome</keyword>
<sequence length="79" mass="9142">MALCKQTLRKWINKQTEPISEISFTLILTQIKEKPECSTKLMDELPDNRPSAQELLNEIIEDKDLKIIQLTNENADKEA</sequence>
<protein>
    <submittedName>
        <fullName evidence="1">Uncharacterized protein</fullName>
    </submittedName>
</protein>
<organism evidence="1 2">
    <name type="scientific">Microctonus aethiopoides</name>
    <dbReference type="NCBI Taxonomy" id="144406"/>
    <lineage>
        <taxon>Eukaryota</taxon>
        <taxon>Metazoa</taxon>
        <taxon>Ecdysozoa</taxon>
        <taxon>Arthropoda</taxon>
        <taxon>Hexapoda</taxon>
        <taxon>Insecta</taxon>
        <taxon>Pterygota</taxon>
        <taxon>Neoptera</taxon>
        <taxon>Endopterygota</taxon>
        <taxon>Hymenoptera</taxon>
        <taxon>Apocrita</taxon>
        <taxon>Ichneumonoidea</taxon>
        <taxon>Braconidae</taxon>
        <taxon>Euphorinae</taxon>
        <taxon>Microctonus</taxon>
    </lineage>
</organism>
<evidence type="ECO:0000313" key="2">
    <source>
        <dbReference type="Proteomes" id="UP001168990"/>
    </source>
</evidence>
<reference evidence="1" key="2">
    <citation type="submission" date="2023-03" db="EMBL/GenBank/DDBJ databases">
        <authorList>
            <person name="Inwood S.N."/>
            <person name="Skelly J.G."/>
            <person name="Guhlin J."/>
            <person name="Harrop T.W.R."/>
            <person name="Goldson S.G."/>
            <person name="Dearden P.K."/>
        </authorList>
    </citation>
    <scope>NUCLEOTIDE SEQUENCE</scope>
    <source>
        <strain evidence="1">Irish</strain>
        <tissue evidence="1">Whole body</tissue>
    </source>
</reference>